<protein>
    <recommendedName>
        <fullName evidence="3">Tail fiber protein</fullName>
    </recommendedName>
</protein>
<dbReference type="Proteomes" id="UP000030526">
    <property type="component" value="Unassembled WGS sequence"/>
</dbReference>
<evidence type="ECO:0000313" key="2">
    <source>
        <dbReference type="Proteomes" id="UP000030526"/>
    </source>
</evidence>
<dbReference type="RefSeq" id="WP_039085032.1">
    <property type="nucleotide sequence ID" value="NZ_JPXS01000077.1"/>
</dbReference>
<dbReference type="EMBL" id="JPXS01000077">
    <property type="protein sequence ID" value="KGQ29168.1"/>
    <property type="molecule type" value="Genomic_DNA"/>
</dbReference>
<comment type="caution">
    <text evidence="1">The sequence shown here is derived from an EMBL/GenBank/DDBJ whole genome shotgun (WGS) entry which is preliminary data.</text>
</comment>
<accession>A0A0A2XAS8</accession>
<proteinExistence type="predicted"/>
<evidence type="ECO:0008006" key="3">
    <source>
        <dbReference type="Google" id="ProtNLM"/>
    </source>
</evidence>
<reference evidence="1 2" key="1">
    <citation type="submission" date="2014-08" db="EMBL/GenBank/DDBJ databases">
        <title>Chaperone-usher fimbriae in a diverse selection of Gallibacterium genomes.</title>
        <authorList>
            <person name="Kudirkiene E."/>
            <person name="Bager R.J."/>
            <person name="Johnson T.J."/>
            <person name="Bojesen A.M."/>
        </authorList>
    </citation>
    <scope>NUCLEOTIDE SEQUENCE [LARGE SCALE GENOMIC DNA]</scope>
    <source>
        <strain evidence="1 2">20558/3kl.</strain>
    </source>
</reference>
<name>A0A0A2XAS8_9PAST</name>
<evidence type="ECO:0000313" key="1">
    <source>
        <dbReference type="EMBL" id="KGQ29168.1"/>
    </source>
</evidence>
<sequence length="249" mass="26650">MYALDNQSGVDVMPPLKAQLKQPSNPLWFTEGGNGVAPSYPGADWFNVVQAELLNVLKAAQVTPSKDTLTQLASAVQKIAETAIAQSTKVDKGGDTMTGVLKAKDVLLTSDDGAVKSLSNVIQALSHLFTGNVQGFTDKMNALGTSGTTPLGITYNRDNPNAWYLCLGPLFGGFIIQGGSVIMLSTNISITPPLHFNQNSVLYCDAVDISADLTVADRDTTMQMTYGLNVLKIITKVNLESIKWLLILK</sequence>
<dbReference type="AlphaFoldDB" id="A0A0A2XAS8"/>
<organism evidence="1 2">
    <name type="scientific">Gallibacterium anatis</name>
    <dbReference type="NCBI Taxonomy" id="750"/>
    <lineage>
        <taxon>Bacteria</taxon>
        <taxon>Pseudomonadati</taxon>
        <taxon>Pseudomonadota</taxon>
        <taxon>Gammaproteobacteria</taxon>
        <taxon>Pasteurellales</taxon>
        <taxon>Pasteurellaceae</taxon>
        <taxon>Gallibacterium</taxon>
    </lineage>
</organism>
<gene>
    <name evidence="1" type="ORF">JP32_11595</name>
</gene>